<dbReference type="InterPro" id="IPR039422">
    <property type="entry name" value="MarR/SlyA-like"/>
</dbReference>
<dbReference type="InterPro" id="IPR036388">
    <property type="entry name" value="WH-like_DNA-bd_sf"/>
</dbReference>
<sequence length="161" mass="18538">MPPRHPHREMAFLINDVGRMLRTYADQVARRFGMTRAQWAVLKRLEANEGLKQSELAEMLDLQPITVTRLVDRLCDNGLIERRADPNDRRAKRLFLTPAAQPLMKHLDALGNELMNAILEGQPPEKTDAALAYLGAMKENLRRLLQENAEEKLEEKEKHYA</sequence>
<organism evidence="4 5">
    <name type="scientific">Pseudorhodoplanes sinuspersici</name>
    <dbReference type="NCBI Taxonomy" id="1235591"/>
    <lineage>
        <taxon>Bacteria</taxon>
        <taxon>Pseudomonadati</taxon>
        <taxon>Pseudomonadota</taxon>
        <taxon>Alphaproteobacteria</taxon>
        <taxon>Hyphomicrobiales</taxon>
        <taxon>Pseudorhodoplanes</taxon>
    </lineage>
</organism>
<dbReference type="GO" id="GO:0003700">
    <property type="term" value="F:DNA-binding transcription factor activity"/>
    <property type="evidence" value="ECO:0007669"/>
    <property type="project" value="InterPro"/>
</dbReference>
<name>A0A1W6ZPU2_9HYPH</name>
<dbReference type="EMBL" id="CP021112">
    <property type="protein sequence ID" value="ARP99418.1"/>
    <property type="molecule type" value="Genomic_DNA"/>
</dbReference>
<dbReference type="SMART" id="SM00347">
    <property type="entry name" value="HTH_MARR"/>
    <property type="match status" value="1"/>
</dbReference>
<dbReference type="Gene3D" id="1.10.10.10">
    <property type="entry name" value="Winged helix-like DNA-binding domain superfamily/Winged helix DNA-binding domain"/>
    <property type="match status" value="1"/>
</dbReference>
<reference evidence="4 5" key="1">
    <citation type="submission" date="2017-05" db="EMBL/GenBank/DDBJ databases">
        <title>Full genome sequence of Pseudorhodoplanes sinuspersici.</title>
        <authorList>
            <person name="Dastgheib S.M.M."/>
            <person name="Shavandi M."/>
            <person name="Tirandaz H."/>
        </authorList>
    </citation>
    <scope>NUCLEOTIDE SEQUENCE [LARGE SCALE GENOMIC DNA]</scope>
    <source>
        <strain evidence="4 5">RIPI110</strain>
    </source>
</reference>
<keyword evidence="3" id="KW-0804">Transcription</keyword>
<dbReference type="SUPFAM" id="SSF46785">
    <property type="entry name" value="Winged helix' DNA-binding domain"/>
    <property type="match status" value="1"/>
</dbReference>
<dbReference type="Pfam" id="PF01047">
    <property type="entry name" value="MarR"/>
    <property type="match status" value="1"/>
</dbReference>
<dbReference type="AlphaFoldDB" id="A0A1W6ZPU2"/>
<keyword evidence="1" id="KW-0805">Transcription regulation</keyword>
<gene>
    <name evidence="4" type="ORF">CAK95_10220</name>
</gene>
<evidence type="ECO:0000256" key="2">
    <source>
        <dbReference type="ARBA" id="ARBA00023125"/>
    </source>
</evidence>
<dbReference type="PANTHER" id="PTHR33164">
    <property type="entry name" value="TRANSCRIPTIONAL REGULATOR, MARR FAMILY"/>
    <property type="match status" value="1"/>
</dbReference>
<dbReference type="STRING" id="1235591.CAK95_10220"/>
<dbReference type="InterPro" id="IPR036390">
    <property type="entry name" value="WH_DNA-bd_sf"/>
</dbReference>
<evidence type="ECO:0000256" key="3">
    <source>
        <dbReference type="ARBA" id="ARBA00023163"/>
    </source>
</evidence>
<proteinExistence type="predicted"/>
<dbReference type="PROSITE" id="PS50995">
    <property type="entry name" value="HTH_MARR_2"/>
    <property type="match status" value="1"/>
</dbReference>
<evidence type="ECO:0000313" key="5">
    <source>
        <dbReference type="Proteomes" id="UP000194137"/>
    </source>
</evidence>
<dbReference type="PANTHER" id="PTHR33164:SF64">
    <property type="entry name" value="TRANSCRIPTIONAL REGULATOR SLYA"/>
    <property type="match status" value="1"/>
</dbReference>
<dbReference type="KEGG" id="psin:CAK95_10220"/>
<protein>
    <submittedName>
        <fullName evidence="4">Uncharacterized protein</fullName>
    </submittedName>
</protein>
<dbReference type="InterPro" id="IPR000835">
    <property type="entry name" value="HTH_MarR-typ"/>
</dbReference>
<dbReference type="GO" id="GO:0003677">
    <property type="term" value="F:DNA binding"/>
    <property type="evidence" value="ECO:0007669"/>
    <property type="project" value="UniProtKB-KW"/>
</dbReference>
<accession>A0A1W6ZPU2</accession>
<evidence type="ECO:0000313" key="4">
    <source>
        <dbReference type="EMBL" id="ARP99418.1"/>
    </source>
</evidence>
<evidence type="ECO:0000256" key="1">
    <source>
        <dbReference type="ARBA" id="ARBA00023015"/>
    </source>
</evidence>
<dbReference type="Proteomes" id="UP000194137">
    <property type="component" value="Chromosome"/>
</dbReference>
<keyword evidence="2" id="KW-0238">DNA-binding</keyword>
<keyword evidence="5" id="KW-1185">Reference proteome</keyword>
<dbReference type="GO" id="GO:0006950">
    <property type="term" value="P:response to stress"/>
    <property type="evidence" value="ECO:0007669"/>
    <property type="project" value="TreeGrafter"/>
</dbReference>
<dbReference type="PRINTS" id="PR00598">
    <property type="entry name" value="HTHMARR"/>
</dbReference>